<dbReference type="InterPro" id="IPR036056">
    <property type="entry name" value="Fibrinogen-like_C"/>
</dbReference>
<dbReference type="SMART" id="SM00186">
    <property type="entry name" value="FBG"/>
    <property type="match status" value="1"/>
</dbReference>
<dbReference type="InterPro" id="IPR013106">
    <property type="entry name" value="Ig_V-set"/>
</dbReference>
<proteinExistence type="predicted"/>
<sequence length="527" mass="59026">MFWVLLATFLPVTTALQWTDSLTNNTAMTVCSASDIHLPWNFTLSRDERIEDIKWIYRAEDGSEELIAIYIAGHFTPMPAFSGRVQWTGQGGVAVSQAGVAESGYYTVTVSTEDVPNHLLRFSKTVHVLVSEPPRAQSGALHVHQKDVAVQDNTTRQWGVEVTCGILTSLGHPAIHVVWTTPSGEVMDSSYEDNGTFVLFVPSPVQGGNYSCQLPSSAPAARCLTTTSPLNAAAQLYVDDKDVRLSYLEARQRELEQANKDQANLLQHQANLLLHQTMQISQQNGTIDKLKADLLNLTTQFSALTSTVNDVLKGSAANCVDWLKLDPRSGIRTVYISGDPITVYCDQTTDKGGWIVFQRRQDASVDFYRNWTEYRNGFGDLEGNFWLGLDALHSLTTTRRYQLRVDLKMWNETRGYATYSGFYVEGSDNNFTLHYDNFTGGNAGDSLSRQRGQQFTTKDRDHDRQSRVNCAQEYHGAWWYNNCHDSNLNGDYKTSSSAPNQDGINWKTFGGSTSYSMKFTEMKIRPT</sequence>
<dbReference type="PROSITE" id="PS00514">
    <property type="entry name" value="FIBRINOGEN_C_1"/>
    <property type="match status" value="1"/>
</dbReference>
<dbReference type="Pfam" id="PF00147">
    <property type="entry name" value="Fibrinogen_C"/>
    <property type="match status" value="1"/>
</dbReference>
<dbReference type="InterPro" id="IPR020837">
    <property type="entry name" value="Fibrinogen_CS"/>
</dbReference>
<evidence type="ECO:0008006" key="9">
    <source>
        <dbReference type="Google" id="ProtNLM"/>
    </source>
</evidence>
<comment type="subcellular location">
    <subcellularLocation>
        <location evidence="1">Secreted</location>
        <location evidence="1">Extracellular space</location>
        <location evidence="1">Extracellular matrix</location>
    </subcellularLocation>
</comment>
<keyword evidence="2" id="KW-0272">Extracellular matrix</keyword>
<dbReference type="PROSITE" id="PS50835">
    <property type="entry name" value="IG_LIKE"/>
    <property type="match status" value="1"/>
</dbReference>
<evidence type="ECO:0000256" key="1">
    <source>
        <dbReference type="ARBA" id="ARBA00004498"/>
    </source>
</evidence>
<evidence type="ECO:0000313" key="7">
    <source>
        <dbReference type="EMBL" id="KAK7090703.1"/>
    </source>
</evidence>
<dbReference type="AlphaFoldDB" id="A0AAN9APC8"/>
<evidence type="ECO:0000256" key="4">
    <source>
        <dbReference type="SAM" id="SignalP"/>
    </source>
</evidence>
<dbReference type="Pfam" id="PF07686">
    <property type="entry name" value="V-set"/>
    <property type="match status" value="1"/>
</dbReference>
<dbReference type="InterPro" id="IPR050373">
    <property type="entry name" value="Fibrinogen_C-term_domain"/>
</dbReference>
<gene>
    <name evidence="7" type="ORF">V1264_010465</name>
</gene>
<evidence type="ECO:0000259" key="6">
    <source>
        <dbReference type="PROSITE" id="PS51406"/>
    </source>
</evidence>
<dbReference type="InterPro" id="IPR013783">
    <property type="entry name" value="Ig-like_fold"/>
</dbReference>
<dbReference type="Proteomes" id="UP001374579">
    <property type="component" value="Unassembled WGS sequence"/>
</dbReference>
<evidence type="ECO:0000259" key="5">
    <source>
        <dbReference type="PROSITE" id="PS50835"/>
    </source>
</evidence>
<dbReference type="PANTHER" id="PTHR19143">
    <property type="entry name" value="FIBRINOGEN/TENASCIN/ANGIOPOEITIN"/>
    <property type="match status" value="1"/>
</dbReference>
<dbReference type="CDD" id="cd00087">
    <property type="entry name" value="FReD"/>
    <property type="match status" value="1"/>
</dbReference>
<dbReference type="Gene3D" id="2.60.40.10">
    <property type="entry name" value="Immunoglobulins"/>
    <property type="match status" value="1"/>
</dbReference>
<protein>
    <recommendedName>
        <fullName evidence="9">VIgL family fibrinogen-related protein 3</fullName>
    </recommendedName>
</protein>
<evidence type="ECO:0000256" key="2">
    <source>
        <dbReference type="ARBA" id="ARBA00022530"/>
    </source>
</evidence>
<dbReference type="InterPro" id="IPR014716">
    <property type="entry name" value="Fibrinogen_a/b/g_C_1"/>
</dbReference>
<dbReference type="EMBL" id="JBAMIC010000024">
    <property type="protein sequence ID" value="KAK7090703.1"/>
    <property type="molecule type" value="Genomic_DNA"/>
</dbReference>
<evidence type="ECO:0000256" key="3">
    <source>
        <dbReference type="ARBA" id="ARBA00023157"/>
    </source>
</evidence>
<keyword evidence="3" id="KW-1015">Disulfide bond</keyword>
<keyword evidence="2" id="KW-0964">Secreted</keyword>
<dbReference type="Gene3D" id="3.90.215.10">
    <property type="entry name" value="Gamma Fibrinogen, chain A, domain 1"/>
    <property type="match status" value="1"/>
</dbReference>
<name>A0AAN9APC8_9CAEN</name>
<feature type="domain" description="Ig-like" evidence="5">
    <location>
        <begin position="134"/>
        <end position="225"/>
    </location>
</feature>
<reference evidence="7 8" key="1">
    <citation type="submission" date="2024-02" db="EMBL/GenBank/DDBJ databases">
        <title>Chromosome-scale genome assembly of the rough periwinkle Littorina saxatilis.</title>
        <authorList>
            <person name="De Jode A."/>
            <person name="Faria R."/>
            <person name="Formenti G."/>
            <person name="Sims Y."/>
            <person name="Smith T.P."/>
            <person name="Tracey A."/>
            <person name="Wood J.M.D."/>
            <person name="Zagrodzka Z.B."/>
            <person name="Johannesson K."/>
            <person name="Butlin R.K."/>
            <person name="Leder E.H."/>
        </authorList>
    </citation>
    <scope>NUCLEOTIDE SEQUENCE [LARGE SCALE GENOMIC DNA]</scope>
    <source>
        <strain evidence="7">Snail1</strain>
        <tissue evidence="7">Muscle</tissue>
    </source>
</reference>
<organism evidence="7 8">
    <name type="scientific">Littorina saxatilis</name>
    <dbReference type="NCBI Taxonomy" id="31220"/>
    <lineage>
        <taxon>Eukaryota</taxon>
        <taxon>Metazoa</taxon>
        <taxon>Spiralia</taxon>
        <taxon>Lophotrochozoa</taxon>
        <taxon>Mollusca</taxon>
        <taxon>Gastropoda</taxon>
        <taxon>Caenogastropoda</taxon>
        <taxon>Littorinimorpha</taxon>
        <taxon>Littorinoidea</taxon>
        <taxon>Littorinidae</taxon>
        <taxon>Littorina</taxon>
    </lineage>
</organism>
<dbReference type="InterPro" id="IPR002181">
    <property type="entry name" value="Fibrinogen_a/b/g_C_dom"/>
</dbReference>
<dbReference type="FunFam" id="3.90.215.10:FF:000001">
    <property type="entry name" value="Tenascin isoform 1"/>
    <property type="match status" value="1"/>
</dbReference>
<dbReference type="SUPFAM" id="SSF56496">
    <property type="entry name" value="Fibrinogen C-terminal domain-like"/>
    <property type="match status" value="1"/>
</dbReference>
<accession>A0AAN9APC8</accession>
<dbReference type="GO" id="GO:0005615">
    <property type="term" value="C:extracellular space"/>
    <property type="evidence" value="ECO:0007669"/>
    <property type="project" value="TreeGrafter"/>
</dbReference>
<evidence type="ECO:0000313" key="8">
    <source>
        <dbReference type="Proteomes" id="UP001374579"/>
    </source>
</evidence>
<feature type="chain" id="PRO_5042999364" description="VIgL family fibrinogen-related protein 3" evidence="4">
    <location>
        <begin position="16"/>
        <end position="527"/>
    </location>
</feature>
<feature type="signal peptide" evidence="4">
    <location>
        <begin position="1"/>
        <end position="15"/>
    </location>
</feature>
<feature type="domain" description="Fibrinogen C-terminal" evidence="6">
    <location>
        <begin position="310"/>
        <end position="527"/>
    </location>
</feature>
<keyword evidence="8" id="KW-1185">Reference proteome</keyword>
<dbReference type="InterPro" id="IPR007110">
    <property type="entry name" value="Ig-like_dom"/>
</dbReference>
<keyword evidence="4" id="KW-0732">Signal</keyword>
<dbReference type="PROSITE" id="PS51406">
    <property type="entry name" value="FIBRINOGEN_C_2"/>
    <property type="match status" value="1"/>
</dbReference>
<comment type="caution">
    <text evidence="7">The sequence shown here is derived from an EMBL/GenBank/DDBJ whole genome shotgun (WGS) entry which is preliminary data.</text>
</comment>